<dbReference type="RefSeq" id="XP_007769257.1">
    <property type="nucleotide sequence ID" value="XM_007771067.1"/>
</dbReference>
<sequence>MIIEPAKADEIQRERQQNRPGDEALPPPAYNLEPSPSASSSSQTTPPNSYRFTNASSSLDRSIHSSQAFAQPRSTGSGTHAPPPQIVLAPPDEEPSSFPYQTRNDVSYAPPGLRQGSADVYDIQDRGAGPSRPHRQTSAPWLSPSMGLKDLPMNPGQRQSVDKNHFPRPPSPYDAWEPHSQPSGSSRSSIASSSQGPPQAWNRLPPSRDASTTYAPFEPPLVLHSHSGHLSKGFPKLPPPCAFAPHPFATHDIRGEDWQKFLADIKKTASVMGDMVVKGVAPAIREHTPLGGLIGLVFDGAKNAIKAMSGGPKPGTVVDDWNTFFFNPRRLNVTLLQGQRRLSGFSAEQHNASYARSSSTSKPSIPSRPSPRAWDPAYISHVSASASQPIPPLSPLSTSSSYPSPPPSAGLLTPSPYAPHGSHKRSSSAASLRSSMSFDRHSREFDEGRYDESVDYKGKQPQSRTLRAREKADTQFTLVVEPF</sequence>
<dbReference type="Proteomes" id="UP000053558">
    <property type="component" value="Unassembled WGS sequence"/>
</dbReference>
<dbReference type="GeneID" id="19205407"/>
<reference evidence="3" key="1">
    <citation type="journal article" date="2012" name="Science">
        <title>The Paleozoic origin of enzymatic lignin decomposition reconstructed from 31 fungal genomes.</title>
        <authorList>
            <person name="Floudas D."/>
            <person name="Binder M."/>
            <person name="Riley R."/>
            <person name="Barry K."/>
            <person name="Blanchette R.A."/>
            <person name="Henrissat B."/>
            <person name="Martinez A.T."/>
            <person name="Otillar R."/>
            <person name="Spatafora J.W."/>
            <person name="Yadav J.S."/>
            <person name="Aerts A."/>
            <person name="Benoit I."/>
            <person name="Boyd A."/>
            <person name="Carlson A."/>
            <person name="Copeland A."/>
            <person name="Coutinho P.M."/>
            <person name="de Vries R.P."/>
            <person name="Ferreira P."/>
            <person name="Findley K."/>
            <person name="Foster B."/>
            <person name="Gaskell J."/>
            <person name="Glotzer D."/>
            <person name="Gorecki P."/>
            <person name="Heitman J."/>
            <person name="Hesse C."/>
            <person name="Hori C."/>
            <person name="Igarashi K."/>
            <person name="Jurgens J.A."/>
            <person name="Kallen N."/>
            <person name="Kersten P."/>
            <person name="Kohler A."/>
            <person name="Kuees U."/>
            <person name="Kumar T.K.A."/>
            <person name="Kuo A."/>
            <person name="LaButti K."/>
            <person name="Larrondo L.F."/>
            <person name="Lindquist E."/>
            <person name="Ling A."/>
            <person name="Lombard V."/>
            <person name="Lucas S."/>
            <person name="Lundell T."/>
            <person name="Martin R."/>
            <person name="McLaughlin D.J."/>
            <person name="Morgenstern I."/>
            <person name="Morin E."/>
            <person name="Murat C."/>
            <person name="Nagy L.G."/>
            <person name="Nolan M."/>
            <person name="Ohm R.A."/>
            <person name="Patyshakuliyeva A."/>
            <person name="Rokas A."/>
            <person name="Ruiz-Duenas F.J."/>
            <person name="Sabat G."/>
            <person name="Salamov A."/>
            <person name="Samejima M."/>
            <person name="Schmutz J."/>
            <person name="Slot J.C."/>
            <person name="St John F."/>
            <person name="Stenlid J."/>
            <person name="Sun H."/>
            <person name="Sun S."/>
            <person name="Syed K."/>
            <person name="Tsang A."/>
            <person name="Wiebenga A."/>
            <person name="Young D."/>
            <person name="Pisabarro A."/>
            <person name="Eastwood D.C."/>
            <person name="Martin F."/>
            <person name="Cullen D."/>
            <person name="Grigoriev I.V."/>
            <person name="Hibbett D.S."/>
        </authorList>
    </citation>
    <scope>NUCLEOTIDE SEQUENCE [LARGE SCALE GENOMIC DNA]</scope>
    <source>
        <strain evidence="3">RWD-64-598 SS2</strain>
    </source>
</reference>
<dbReference type="OrthoDB" id="5314275at2759"/>
<feature type="region of interest" description="Disordered" evidence="1">
    <location>
        <begin position="1"/>
        <end position="215"/>
    </location>
</feature>
<name>A0A5M3MML5_CONPW</name>
<feature type="compositionally biased region" description="Low complexity" evidence="1">
    <location>
        <begin position="34"/>
        <end position="49"/>
    </location>
</feature>
<protein>
    <submittedName>
        <fullName evidence="2">Uncharacterized protein</fullName>
    </submittedName>
</protein>
<accession>A0A5M3MML5</accession>
<comment type="caution">
    <text evidence="2">The sequence shown here is derived from an EMBL/GenBank/DDBJ whole genome shotgun (WGS) entry which is preliminary data.</text>
</comment>
<feature type="region of interest" description="Disordered" evidence="1">
    <location>
        <begin position="385"/>
        <end position="471"/>
    </location>
</feature>
<dbReference type="KEGG" id="cput:CONPUDRAFT_165841"/>
<gene>
    <name evidence="2" type="ORF">CONPUDRAFT_165841</name>
</gene>
<feature type="compositionally biased region" description="Low complexity" evidence="1">
    <location>
        <begin position="180"/>
        <end position="200"/>
    </location>
</feature>
<dbReference type="InterPro" id="IPR028018">
    <property type="entry name" value="DUF4646"/>
</dbReference>
<feature type="compositionally biased region" description="Basic and acidic residues" evidence="1">
    <location>
        <begin position="1"/>
        <end position="22"/>
    </location>
</feature>
<dbReference type="AlphaFoldDB" id="A0A5M3MML5"/>
<dbReference type="EMBL" id="JH711579">
    <property type="protein sequence ID" value="EIW80267.1"/>
    <property type="molecule type" value="Genomic_DNA"/>
</dbReference>
<evidence type="ECO:0000313" key="2">
    <source>
        <dbReference type="EMBL" id="EIW80267.1"/>
    </source>
</evidence>
<feature type="compositionally biased region" description="Basic and acidic residues" evidence="1">
    <location>
        <begin position="438"/>
        <end position="458"/>
    </location>
</feature>
<keyword evidence="3" id="KW-1185">Reference proteome</keyword>
<organism evidence="2 3">
    <name type="scientific">Coniophora puteana (strain RWD-64-598)</name>
    <name type="common">Brown rot fungus</name>
    <dbReference type="NCBI Taxonomy" id="741705"/>
    <lineage>
        <taxon>Eukaryota</taxon>
        <taxon>Fungi</taxon>
        <taxon>Dikarya</taxon>
        <taxon>Basidiomycota</taxon>
        <taxon>Agaricomycotina</taxon>
        <taxon>Agaricomycetes</taxon>
        <taxon>Agaricomycetidae</taxon>
        <taxon>Boletales</taxon>
        <taxon>Coniophorineae</taxon>
        <taxon>Coniophoraceae</taxon>
        <taxon>Coniophora</taxon>
    </lineage>
</organism>
<feature type="compositionally biased region" description="Polar residues" evidence="1">
    <location>
        <begin position="50"/>
        <end position="78"/>
    </location>
</feature>
<feature type="region of interest" description="Disordered" evidence="1">
    <location>
        <begin position="348"/>
        <end position="372"/>
    </location>
</feature>
<feature type="compositionally biased region" description="Low complexity" evidence="1">
    <location>
        <begin position="356"/>
        <end position="372"/>
    </location>
</feature>
<dbReference type="Pfam" id="PF15496">
    <property type="entry name" value="DUF4646"/>
    <property type="match status" value="1"/>
</dbReference>
<proteinExistence type="predicted"/>
<evidence type="ECO:0000256" key="1">
    <source>
        <dbReference type="SAM" id="MobiDB-lite"/>
    </source>
</evidence>
<evidence type="ECO:0000313" key="3">
    <source>
        <dbReference type="Proteomes" id="UP000053558"/>
    </source>
</evidence>
<feature type="compositionally biased region" description="Low complexity" evidence="1">
    <location>
        <begin position="427"/>
        <end position="437"/>
    </location>
</feature>